<dbReference type="GO" id="GO:0009705">
    <property type="term" value="C:plant-type vacuole membrane"/>
    <property type="evidence" value="ECO:0007669"/>
    <property type="project" value="TreeGrafter"/>
</dbReference>
<keyword evidence="2" id="KW-0129">CBS domain</keyword>
<organism evidence="4 5">
    <name type="scientific">Fraxinus pennsylvanica</name>
    <dbReference type="NCBI Taxonomy" id="56036"/>
    <lineage>
        <taxon>Eukaryota</taxon>
        <taxon>Viridiplantae</taxon>
        <taxon>Streptophyta</taxon>
        <taxon>Embryophyta</taxon>
        <taxon>Tracheophyta</taxon>
        <taxon>Spermatophyta</taxon>
        <taxon>Magnoliopsida</taxon>
        <taxon>eudicotyledons</taxon>
        <taxon>Gunneridae</taxon>
        <taxon>Pentapetalae</taxon>
        <taxon>asterids</taxon>
        <taxon>lamiids</taxon>
        <taxon>Lamiales</taxon>
        <taxon>Oleaceae</taxon>
        <taxon>Oleeae</taxon>
        <taxon>Fraxinus</taxon>
    </lineage>
</organism>
<feature type="transmembrane region" description="Helical" evidence="3">
    <location>
        <begin position="76"/>
        <end position="94"/>
    </location>
</feature>
<evidence type="ECO:0000256" key="2">
    <source>
        <dbReference type="ARBA" id="ARBA00023122"/>
    </source>
</evidence>
<dbReference type="SUPFAM" id="SSF81340">
    <property type="entry name" value="Clc chloride channel"/>
    <property type="match status" value="1"/>
</dbReference>
<keyword evidence="5" id="KW-1185">Reference proteome</keyword>
<evidence type="ECO:0000256" key="1">
    <source>
        <dbReference type="ARBA" id="ARBA00022737"/>
    </source>
</evidence>
<name>A0AAD2DZN6_9LAMI</name>
<evidence type="ECO:0000313" key="4">
    <source>
        <dbReference type="EMBL" id="CAI9769270.1"/>
    </source>
</evidence>
<dbReference type="EMBL" id="OU503045">
    <property type="protein sequence ID" value="CAI9769270.1"/>
    <property type="molecule type" value="Genomic_DNA"/>
</dbReference>
<dbReference type="Proteomes" id="UP000834106">
    <property type="component" value="Chromosome 10"/>
</dbReference>
<dbReference type="Gene3D" id="1.10.3080.10">
    <property type="entry name" value="Clc chloride channel"/>
    <property type="match status" value="1"/>
</dbReference>
<dbReference type="PANTHER" id="PTHR11689">
    <property type="entry name" value="CHLORIDE CHANNEL PROTEIN CLC FAMILY MEMBER"/>
    <property type="match status" value="1"/>
</dbReference>
<sequence length="112" mass="12924">MNGKFPMMIVENKIFKQDWRSRKRIHIFQYLFLKWTIALLIGISTGLVGFLNNLAVENIAGYKLFLTGNLMLKDKYYQAFAAFAGLNMILAFVLRHCAHSLPLRPLGLAYLR</sequence>
<keyword evidence="3" id="KW-0812">Transmembrane</keyword>
<keyword evidence="3" id="KW-0472">Membrane</keyword>
<feature type="transmembrane region" description="Helical" evidence="3">
    <location>
        <begin position="30"/>
        <end position="56"/>
    </location>
</feature>
<gene>
    <name evidence="4" type="ORF">FPE_LOCUS17020</name>
</gene>
<dbReference type="PANTHER" id="PTHR11689:SF144">
    <property type="entry name" value="CHLORIDE CHANNEL PROTEIN"/>
    <property type="match status" value="1"/>
</dbReference>
<proteinExistence type="predicted"/>
<evidence type="ECO:0008006" key="6">
    <source>
        <dbReference type="Google" id="ProtNLM"/>
    </source>
</evidence>
<evidence type="ECO:0000256" key="3">
    <source>
        <dbReference type="SAM" id="Phobius"/>
    </source>
</evidence>
<dbReference type="GO" id="GO:0015108">
    <property type="term" value="F:chloride transmembrane transporter activity"/>
    <property type="evidence" value="ECO:0007669"/>
    <property type="project" value="TreeGrafter"/>
</dbReference>
<protein>
    <recommendedName>
        <fullName evidence="6">Chloride channel protein</fullName>
    </recommendedName>
</protein>
<dbReference type="InterPro" id="IPR051280">
    <property type="entry name" value="Cl-channel/antiporter"/>
</dbReference>
<reference evidence="4" key="1">
    <citation type="submission" date="2023-05" db="EMBL/GenBank/DDBJ databases">
        <authorList>
            <person name="Huff M."/>
        </authorList>
    </citation>
    <scope>NUCLEOTIDE SEQUENCE</scope>
</reference>
<dbReference type="InterPro" id="IPR014743">
    <property type="entry name" value="Cl-channel_core"/>
</dbReference>
<keyword evidence="1" id="KW-0677">Repeat</keyword>
<accession>A0AAD2DZN6</accession>
<evidence type="ECO:0000313" key="5">
    <source>
        <dbReference type="Proteomes" id="UP000834106"/>
    </source>
</evidence>
<keyword evidence="3" id="KW-1133">Transmembrane helix</keyword>
<dbReference type="AlphaFoldDB" id="A0AAD2DZN6"/>